<dbReference type="PANTHER" id="PTHR45138">
    <property type="entry name" value="REGULATORY COMPONENTS OF SENSORY TRANSDUCTION SYSTEM"/>
    <property type="match status" value="1"/>
</dbReference>
<evidence type="ECO:0000259" key="3">
    <source>
        <dbReference type="PROSITE" id="PS50887"/>
    </source>
</evidence>
<reference evidence="4 5" key="1">
    <citation type="journal article" date="2013" name="Genome Announc.">
        <title>Draft Genome Sequence of Strain JLT2015T, Belonging to the Family Sphingomonadaceae of the Alphaproteobacteria.</title>
        <authorList>
            <person name="Tang K."/>
            <person name="Liu K."/>
            <person name="Li S."/>
            <person name="Jiao N."/>
        </authorList>
    </citation>
    <scope>NUCLEOTIDE SEQUENCE [LARGE SCALE GENOMIC DNA]</scope>
    <source>
        <strain evidence="4 5">JLT2015</strain>
    </source>
</reference>
<evidence type="ECO:0000313" key="5">
    <source>
        <dbReference type="Proteomes" id="UP000011717"/>
    </source>
</evidence>
<dbReference type="Proteomes" id="UP000011717">
    <property type="component" value="Unassembled WGS sequence"/>
</dbReference>
<dbReference type="SUPFAM" id="SSF55073">
    <property type="entry name" value="Nucleotide cyclase"/>
    <property type="match status" value="1"/>
</dbReference>
<accession>M2TB10</accession>
<evidence type="ECO:0000313" key="4">
    <source>
        <dbReference type="EMBL" id="EMD83789.1"/>
    </source>
</evidence>
<dbReference type="GO" id="GO:0052621">
    <property type="term" value="F:diguanylate cyclase activity"/>
    <property type="evidence" value="ECO:0007669"/>
    <property type="project" value="UniProtKB-EC"/>
</dbReference>
<evidence type="ECO:0000256" key="2">
    <source>
        <dbReference type="ARBA" id="ARBA00034247"/>
    </source>
</evidence>
<protein>
    <recommendedName>
        <fullName evidence="1">diguanylate cyclase</fullName>
        <ecNumber evidence="1">2.7.7.65</ecNumber>
    </recommendedName>
</protein>
<dbReference type="CDD" id="cd01949">
    <property type="entry name" value="GGDEF"/>
    <property type="match status" value="1"/>
</dbReference>
<sequence>MPVMSSRSVSTTAGDASKADISAAIAALRSKDGEIVETYVLLTTAMLDVGTRPAELLQSIADHELLPPIELDVDVMRQALPSAQATRVGKLLECYQEFRASCMSAAEALSDGNAVPRELVRRLSQNVLSLMRVIELMKDSLWERYAHTDQLTGLLDRNALEYLLPAELSRAERLAQPLCLAIIDIDNFKQINDRHGHDAGDHILTEVADRLMRSVRAHDHLFRIGGDEILLLLPNTHEEDASFLLDRARAVVAQQPFPVPGGRFLSLTISVGFSRHQAAHPGERTRRAADKALYEVKASGRNAIRYRAANAAIDDLSPVQPR</sequence>
<dbReference type="InterPro" id="IPR043128">
    <property type="entry name" value="Rev_trsase/Diguanyl_cyclase"/>
</dbReference>
<dbReference type="PROSITE" id="PS50887">
    <property type="entry name" value="GGDEF"/>
    <property type="match status" value="1"/>
</dbReference>
<feature type="domain" description="GGDEF" evidence="3">
    <location>
        <begin position="176"/>
        <end position="309"/>
    </location>
</feature>
<gene>
    <name evidence="4" type="ORF">C725_0761</name>
</gene>
<comment type="caution">
    <text evidence="4">The sequence shown here is derived from an EMBL/GenBank/DDBJ whole genome shotgun (WGS) entry which is preliminary data.</text>
</comment>
<organism evidence="4 5">
    <name type="scientific">Pacificimonas flava</name>
    <dbReference type="NCBI Taxonomy" id="1234595"/>
    <lineage>
        <taxon>Bacteria</taxon>
        <taxon>Pseudomonadati</taxon>
        <taxon>Pseudomonadota</taxon>
        <taxon>Alphaproteobacteria</taxon>
        <taxon>Sphingomonadales</taxon>
        <taxon>Sphingosinicellaceae</taxon>
        <taxon>Pacificimonas</taxon>
    </lineage>
</organism>
<dbReference type="AlphaFoldDB" id="M2TB10"/>
<name>M2TB10_9SPHN</name>
<dbReference type="EMBL" id="AMRV01000002">
    <property type="protein sequence ID" value="EMD83789.1"/>
    <property type="molecule type" value="Genomic_DNA"/>
</dbReference>
<dbReference type="InterPro" id="IPR029787">
    <property type="entry name" value="Nucleotide_cyclase"/>
</dbReference>
<dbReference type="InterPro" id="IPR050469">
    <property type="entry name" value="Diguanylate_Cyclase"/>
</dbReference>
<comment type="catalytic activity">
    <reaction evidence="2">
        <text>2 GTP = 3',3'-c-di-GMP + 2 diphosphate</text>
        <dbReference type="Rhea" id="RHEA:24898"/>
        <dbReference type="ChEBI" id="CHEBI:33019"/>
        <dbReference type="ChEBI" id="CHEBI:37565"/>
        <dbReference type="ChEBI" id="CHEBI:58805"/>
        <dbReference type="EC" id="2.7.7.65"/>
    </reaction>
</comment>
<dbReference type="Gene3D" id="3.30.70.270">
    <property type="match status" value="1"/>
</dbReference>
<keyword evidence="5" id="KW-1185">Reference proteome</keyword>
<dbReference type="InterPro" id="IPR000160">
    <property type="entry name" value="GGDEF_dom"/>
</dbReference>
<dbReference type="PANTHER" id="PTHR45138:SF9">
    <property type="entry name" value="DIGUANYLATE CYCLASE DGCM-RELATED"/>
    <property type="match status" value="1"/>
</dbReference>
<dbReference type="EC" id="2.7.7.65" evidence="1"/>
<dbReference type="Pfam" id="PF00990">
    <property type="entry name" value="GGDEF"/>
    <property type="match status" value="1"/>
</dbReference>
<dbReference type="NCBIfam" id="TIGR00254">
    <property type="entry name" value="GGDEF"/>
    <property type="match status" value="1"/>
</dbReference>
<dbReference type="SMART" id="SM00267">
    <property type="entry name" value="GGDEF"/>
    <property type="match status" value="1"/>
</dbReference>
<evidence type="ECO:0000256" key="1">
    <source>
        <dbReference type="ARBA" id="ARBA00012528"/>
    </source>
</evidence>
<proteinExistence type="predicted"/>
<dbReference type="FunFam" id="3.30.70.270:FF:000001">
    <property type="entry name" value="Diguanylate cyclase domain protein"/>
    <property type="match status" value="1"/>
</dbReference>